<organism evidence="1 2">
    <name type="scientific">Rhizobium meliloti</name>
    <name type="common">Ensifer meliloti</name>
    <name type="synonym">Sinorhizobium meliloti</name>
    <dbReference type="NCBI Taxonomy" id="382"/>
    <lineage>
        <taxon>Bacteria</taxon>
        <taxon>Pseudomonadati</taxon>
        <taxon>Pseudomonadota</taxon>
        <taxon>Alphaproteobacteria</taxon>
        <taxon>Hyphomicrobiales</taxon>
        <taxon>Rhizobiaceae</taxon>
        <taxon>Sinorhizobium/Ensifer group</taxon>
        <taxon>Sinorhizobium</taxon>
    </lineage>
</organism>
<evidence type="ECO:0000313" key="1">
    <source>
        <dbReference type="EMBL" id="PJR11576.1"/>
    </source>
</evidence>
<dbReference type="Proteomes" id="UP000231987">
    <property type="component" value="Unassembled WGS sequence"/>
</dbReference>
<sequence length="191" mass="20406">MFENFPKSDLTLVSTAGFQAKLKGIIAGNDQIVVPDASASIDIGDEIRRSLPNGKDETFEVIDPVFQEAFGGIPAHYQVKVRKKGLLPTGGGGNYTINVSGSNSRVNIHSQDNSNNVANDLKVFEDARAAVLAQLPDNNKRAQIIQDLDAAKAAVGSSDSYRAAYQKLISSAADHMTILAPFLPMLTSFLG</sequence>
<dbReference type="EMBL" id="NJGD01000019">
    <property type="protein sequence ID" value="PJR11576.1"/>
    <property type="molecule type" value="Genomic_DNA"/>
</dbReference>
<comment type="caution">
    <text evidence="1">The sequence shown here is derived from an EMBL/GenBank/DDBJ whole genome shotgun (WGS) entry which is preliminary data.</text>
</comment>
<proteinExistence type="predicted"/>
<protein>
    <submittedName>
        <fullName evidence="1">Uncharacterized protein</fullName>
    </submittedName>
</protein>
<name>A0A2J0YVK8_RHIML</name>
<evidence type="ECO:0000313" key="2">
    <source>
        <dbReference type="Proteomes" id="UP000231987"/>
    </source>
</evidence>
<dbReference type="AlphaFoldDB" id="A0A2J0YVK8"/>
<dbReference type="RefSeq" id="WP_100674310.1">
    <property type="nucleotide sequence ID" value="NZ_NJGD01000019.1"/>
</dbReference>
<accession>A0A2J0YVK8</accession>
<gene>
    <name evidence="1" type="ORF">CEJ86_27855</name>
</gene>
<reference evidence="1 2" key="1">
    <citation type="submission" date="2017-06" db="EMBL/GenBank/DDBJ databases">
        <title>Ensifer strains isolated from leguminous trees and herbs display diverse denitrification phenotypes with some acting as strong N2O sinks.</title>
        <authorList>
            <person name="Woliy K."/>
            <person name="Mania D."/>
            <person name="Bakken L.R."/>
            <person name="Frostegard A."/>
        </authorList>
    </citation>
    <scope>NUCLEOTIDE SEQUENCE [LARGE SCALE GENOMIC DNA]</scope>
    <source>
        <strain evidence="1 2">AC50a</strain>
    </source>
</reference>